<organism evidence="1 2">
    <name type="scientific">Acinetobacter lwoffii NCTC 5866 = CIP 64.10 = NIPH 512</name>
    <dbReference type="NCBI Taxonomy" id="981327"/>
    <lineage>
        <taxon>Bacteria</taxon>
        <taxon>Pseudomonadati</taxon>
        <taxon>Pseudomonadota</taxon>
        <taxon>Gammaproteobacteria</taxon>
        <taxon>Moraxellales</taxon>
        <taxon>Moraxellaceae</taxon>
        <taxon>Acinetobacter</taxon>
    </lineage>
</organism>
<dbReference type="SUPFAM" id="SSF56784">
    <property type="entry name" value="HAD-like"/>
    <property type="match status" value="1"/>
</dbReference>
<dbReference type="NCBIfam" id="TIGR01689">
    <property type="entry name" value="EcbF-BcbF"/>
    <property type="match status" value="1"/>
</dbReference>
<evidence type="ECO:0008006" key="3">
    <source>
        <dbReference type="Google" id="ProtNLM"/>
    </source>
</evidence>
<dbReference type="EMBL" id="AYHO01000005">
    <property type="protein sequence ID" value="ESJ94573.1"/>
    <property type="molecule type" value="Genomic_DNA"/>
</dbReference>
<dbReference type="InterPro" id="IPR023214">
    <property type="entry name" value="HAD_sf"/>
</dbReference>
<proteinExistence type="predicted"/>
<dbReference type="InterPro" id="IPR036412">
    <property type="entry name" value="HAD-like_sf"/>
</dbReference>
<dbReference type="InterPro" id="IPR010039">
    <property type="entry name" value="EcbF_BcbF"/>
</dbReference>
<dbReference type="Proteomes" id="UP000018465">
    <property type="component" value="Unassembled WGS sequence"/>
</dbReference>
<gene>
    <name evidence="1" type="ORF">P800_02666</name>
</gene>
<keyword evidence="2" id="KW-1185">Reference proteome</keyword>
<accession>A0ABN0PVM5</accession>
<comment type="caution">
    <text evidence="1">The sequence shown here is derived from an EMBL/GenBank/DDBJ whole genome shotgun (WGS) entry which is preliminary data.</text>
</comment>
<dbReference type="Gene3D" id="3.40.50.1000">
    <property type="entry name" value="HAD superfamily/HAD-like"/>
    <property type="match status" value="1"/>
</dbReference>
<evidence type="ECO:0000313" key="1">
    <source>
        <dbReference type="EMBL" id="ESJ94573.1"/>
    </source>
</evidence>
<sequence>MKRLIMDLDDTICTTVGGDYSNSIPDKAVINKMVEFKDKGFEIVINTSRNMRTYEGSIGKINANTLPIIIDWLNKNHIPYDEIYTGKPWCGFEGFYVDDKAIRPDEFVKLSHEEINELLGL</sequence>
<reference evidence="1 2" key="1">
    <citation type="submission" date="2013-10" db="EMBL/GenBank/DDBJ databases">
        <title>The Genome Sequence of Acinetobacter lwoffii NIPH 512.</title>
        <authorList>
            <consortium name="The Broad Institute Genomics Platform"/>
            <consortium name="The Broad Institute Genome Sequencing Center for Infectious Disease"/>
            <person name="Cerqueira G."/>
            <person name="Feldgarden M."/>
            <person name="Courvalin P."/>
            <person name="Grillot-Courvalin C."/>
            <person name="Clermont D."/>
            <person name="Rocha E."/>
            <person name="Yoon E.-J."/>
            <person name="Nemec A."/>
            <person name="Young S.K."/>
            <person name="Zeng Q."/>
            <person name="Gargeya S."/>
            <person name="Fitzgerald M."/>
            <person name="Abouelleil A."/>
            <person name="Alvarado L."/>
            <person name="Berlin A.M."/>
            <person name="Chapman S.B."/>
            <person name="Gainer-Dewar J."/>
            <person name="Goldberg J."/>
            <person name="Gnerre S."/>
            <person name="Griggs A."/>
            <person name="Gujja S."/>
            <person name="Hansen M."/>
            <person name="Howarth C."/>
            <person name="Imamovic A."/>
            <person name="Ireland A."/>
            <person name="Larimer J."/>
            <person name="McCowan C."/>
            <person name="Murphy C."/>
            <person name="Pearson M."/>
            <person name="Poon T.W."/>
            <person name="Priest M."/>
            <person name="Roberts A."/>
            <person name="Saif S."/>
            <person name="Shea T."/>
            <person name="Sykes S."/>
            <person name="Wortman J."/>
            <person name="Nusbaum C."/>
            <person name="Birren B."/>
        </authorList>
    </citation>
    <scope>NUCLEOTIDE SEQUENCE [LARGE SCALE GENOMIC DNA]</scope>
    <source>
        <strain evidence="1 2">NIPH 512</strain>
    </source>
</reference>
<evidence type="ECO:0000313" key="2">
    <source>
        <dbReference type="Proteomes" id="UP000018465"/>
    </source>
</evidence>
<protein>
    <recommendedName>
        <fullName evidence="3">Capsule biosynthesis phosphatase</fullName>
    </recommendedName>
</protein>
<name>A0ABN0PVM5_ACILW</name>